<evidence type="ECO:0000256" key="1">
    <source>
        <dbReference type="SAM" id="Phobius"/>
    </source>
</evidence>
<proteinExistence type="predicted"/>
<dbReference type="EnsemblMetazoa" id="tetur13g04716.1">
    <property type="protein sequence ID" value="tetur13g04716.1"/>
    <property type="gene ID" value="tetur13g04716"/>
</dbReference>
<keyword evidence="1" id="KW-0472">Membrane</keyword>
<keyword evidence="1" id="KW-0812">Transmembrane</keyword>
<reference evidence="3" key="1">
    <citation type="submission" date="2011-08" db="EMBL/GenBank/DDBJ databases">
        <authorList>
            <person name="Rombauts S."/>
        </authorList>
    </citation>
    <scope>NUCLEOTIDE SEQUENCE</scope>
    <source>
        <strain evidence="3">London</strain>
    </source>
</reference>
<evidence type="ECO:0008006" key="4">
    <source>
        <dbReference type="Google" id="ProtNLM"/>
    </source>
</evidence>
<accession>T1KKR6</accession>
<feature type="transmembrane region" description="Helical" evidence="1">
    <location>
        <begin position="277"/>
        <end position="296"/>
    </location>
</feature>
<evidence type="ECO:0000313" key="2">
    <source>
        <dbReference type="EnsemblMetazoa" id="tetur13g04716.1"/>
    </source>
</evidence>
<organism evidence="2 3">
    <name type="scientific">Tetranychus urticae</name>
    <name type="common">Two-spotted spider mite</name>
    <dbReference type="NCBI Taxonomy" id="32264"/>
    <lineage>
        <taxon>Eukaryota</taxon>
        <taxon>Metazoa</taxon>
        <taxon>Ecdysozoa</taxon>
        <taxon>Arthropoda</taxon>
        <taxon>Chelicerata</taxon>
        <taxon>Arachnida</taxon>
        <taxon>Acari</taxon>
        <taxon>Acariformes</taxon>
        <taxon>Trombidiformes</taxon>
        <taxon>Prostigmata</taxon>
        <taxon>Eleutherengona</taxon>
        <taxon>Raphignathae</taxon>
        <taxon>Tetranychoidea</taxon>
        <taxon>Tetranychidae</taxon>
        <taxon>Tetranychus</taxon>
    </lineage>
</organism>
<name>T1KKR6_TETUR</name>
<feature type="transmembrane region" description="Helical" evidence="1">
    <location>
        <begin position="35"/>
        <end position="54"/>
    </location>
</feature>
<feature type="transmembrane region" description="Helical" evidence="1">
    <location>
        <begin position="126"/>
        <end position="147"/>
    </location>
</feature>
<evidence type="ECO:0000313" key="3">
    <source>
        <dbReference type="Proteomes" id="UP000015104"/>
    </source>
</evidence>
<dbReference type="Proteomes" id="UP000015104">
    <property type="component" value="Unassembled WGS sequence"/>
</dbReference>
<dbReference type="HOGENOM" id="CLU_755079_0_0_1"/>
<dbReference type="AlphaFoldDB" id="T1KKR6"/>
<dbReference type="EMBL" id="CAEY01000163">
    <property type="status" value="NOT_ANNOTATED_CDS"/>
    <property type="molecule type" value="Genomic_DNA"/>
</dbReference>
<keyword evidence="1" id="KW-1133">Transmembrane helix</keyword>
<reference evidence="2" key="2">
    <citation type="submission" date="2015-06" db="UniProtKB">
        <authorList>
            <consortium name="EnsemblMetazoa"/>
        </authorList>
    </citation>
    <scope>IDENTIFICATION</scope>
</reference>
<keyword evidence="3" id="KW-1185">Reference proteome</keyword>
<protein>
    <recommendedName>
        <fullName evidence="4">Gustatory receptor</fullName>
    </recommendedName>
</protein>
<feature type="transmembrane region" description="Helical" evidence="1">
    <location>
        <begin position="241"/>
        <end position="265"/>
    </location>
</feature>
<feature type="transmembrane region" description="Helical" evidence="1">
    <location>
        <begin position="74"/>
        <end position="93"/>
    </location>
</feature>
<feature type="transmembrane region" description="Helical" evidence="1">
    <location>
        <begin position="167"/>
        <end position="191"/>
    </location>
</feature>
<sequence>MYSLAFQHKTRGHQFIKPLNIFAKSIIFKSRFHQAAHLIILVAFVTRGLFGIYILLTDSQSTTISQTHVVKWLIVWRSVYSFIFALSLAQFSVKSHLYKRFFQNWQEIIRQNPLIANNFIIKKRKALTIIIITLFVYELLTVTYDFIALENSSPSTRIDILKQTLQYTFTIIISTGWAAYIHFLVESCIYLQSTFKMINYYLKNFELIKLLPSKFNASHKIRSIRRLYAQSVELIDLIDTFLSFTIFGFYIYFTVYCLFIFSLLFSSSKTTADLIMSIIKCIGESSYIIIVTYYLVHIHTQATQIFDKVYNLTLTKLAEYEYTNEINLFLVRVNQQDVGFKFARLFVIKPSFVSSLATVSLTLALTIPNVF</sequence>